<feature type="region of interest" description="Disordered" evidence="1">
    <location>
        <begin position="35"/>
        <end position="54"/>
    </location>
</feature>
<evidence type="ECO:0000256" key="1">
    <source>
        <dbReference type="SAM" id="MobiDB-lite"/>
    </source>
</evidence>
<reference evidence="2 3" key="1">
    <citation type="submission" date="2019-06" db="EMBL/GenBank/DDBJ databases">
        <title>A chromosomal-level reference genome of Carpinus fangiana (Coryloideae, Betulaceae).</title>
        <authorList>
            <person name="Yang X."/>
            <person name="Wang Z."/>
            <person name="Zhang L."/>
            <person name="Hao G."/>
            <person name="Liu J."/>
            <person name="Yang Y."/>
        </authorList>
    </citation>
    <scope>NUCLEOTIDE SEQUENCE [LARGE SCALE GENOMIC DNA]</scope>
    <source>
        <strain evidence="2">Cfa_2016G</strain>
        <tissue evidence="2">Leaf</tissue>
    </source>
</reference>
<evidence type="ECO:0000313" key="2">
    <source>
        <dbReference type="EMBL" id="KAB8760581.1"/>
    </source>
</evidence>
<dbReference type="EMBL" id="VIBQ01000100">
    <property type="protein sequence ID" value="KAB8760581.1"/>
    <property type="molecule type" value="Genomic_DNA"/>
</dbReference>
<dbReference type="AlphaFoldDB" id="A0A5N6L5C4"/>
<feature type="compositionally biased region" description="Basic residues" evidence="1">
    <location>
        <begin position="326"/>
        <end position="336"/>
    </location>
</feature>
<protein>
    <submittedName>
        <fullName evidence="2">Uncharacterized protein</fullName>
    </submittedName>
</protein>
<evidence type="ECO:0000313" key="3">
    <source>
        <dbReference type="Proteomes" id="UP000327013"/>
    </source>
</evidence>
<organism evidence="2 3">
    <name type="scientific">Carpinus fangiana</name>
    <dbReference type="NCBI Taxonomy" id="176857"/>
    <lineage>
        <taxon>Eukaryota</taxon>
        <taxon>Viridiplantae</taxon>
        <taxon>Streptophyta</taxon>
        <taxon>Embryophyta</taxon>
        <taxon>Tracheophyta</taxon>
        <taxon>Spermatophyta</taxon>
        <taxon>Magnoliopsida</taxon>
        <taxon>eudicotyledons</taxon>
        <taxon>Gunneridae</taxon>
        <taxon>Pentapetalae</taxon>
        <taxon>rosids</taxon>
        <taxon>fabids</taxon>
        <taxon>Fagales</taxon>
        <taxon>Betulaceae</taxon>
        <taxon>Carpinus</taxon>
    </lineage>
</organism>
<keyword evidence="3" id="KW-1185">Reference proteome</keyword>
<comment type="caution">
    <text evidence="2">The sequence shown here is derived from an EMBL/GenBank/DDBJ whole genome shotgun (WGS) entry which is preliminary data.</text>
</comment>
<dbReference type="Proteomes" id="UP000327013">
    <property type="component" value="Unassembled WGS sequence"/>
</dbReference>
<feature type="region of interest" description="Disordered" evidence="1">
    <location>
        <begin position="282"/>
        <end position="348"/>
    </location>
</feature>
<accession>A0A5N6L5C4</accession>
<sequence length="448" mass="47568">MCVQRQRFEDDDIPQMKGLGLKSRQLAAAASSGVAEIGRRAGQSERGGPTERRGGIVAKEGKQGVVTRQRREGVARAGAVVGDAVESVGIGHDGRLGGILHWCGSANSVQVQVLWGSVSIAVRATQRQGNHTGQLPVQQAATVSTGLSRGAEDVCELGGAGAGGPGVCARCSVRADRFLTARGRCVGAHAARRARDERRELRLVLCSTVAAPMRALLGAADPSSSSTMGCHRDPPWFLPPQNNLPSSDLLVRLVTADRRQRRSRRIHAVLRPLCLSFASSLAGEGRPHTSTNPRAARQISRLPAPRLEASERRASPAASCQNAVVHIHRQPRRRGSSTRFLSVQRQPSVSPPPLAGRVAADAILSCFAVLGGRASHLPGQAPGEWYVPWIPSTADGHEAESTITLVCRHPPTGGWGSNSRLPINIELPPCSLVCASPFRGKLFKPPAR</sequence>
<proteinExistence type="predicted"/>
<gene>
    <name evidence="2" type="ORF">FH972_026573</name>
</gene>
<name>A0A5N6L5C4_9ROSI</name>
<feature type="compositionally biased region" description="Basic and acidic residues" evidence="1">
    <location>
        <begin position="37"/>
        <end position="54"/>
    </location>
</feature>